<feature type="transmembrane region" description="Helical" evidence="1">
    <location>
        <begin position="191"/>
        <end position="211"/>
    </location>
</feature>
<keyword evidence="1" id="KW-1133">Transmembrane helix</keyword>
<accession>A0A4S8LG70</accession>
<proteinExistence type="predicted"/>
<keyword evidence="1" id="KW-0472">Membrane</keyword>
<reference evidence="2 3" key="1">
    <citation type="journal article" date="2019" name="Nat. Ecol. Evol.">
        <title>Megaphylogeny resolves global patterns of mushroom evolution.</title>
        <authorList>
            <person name="Varga T."/>
            <person name="Krizsan K."/>
            <person name="Foldi C."/>
            <person name="Dima B."/>
            <person name="Sanchez-Garcia M."/>
            <person name="Sanchez-Ramirez S."/>
            <person name="Szollosi G.J."/>
            <person name="Szarkandi J.G."/>
            <person name="Papp V."/>
            <person name="Albert L."/>
            <person name="Andreopoulos W."/>
            <person name="Angelini C."/>
            <person name="Antonin V."/>
            <person name="Barry K.W."/>
            <person name="Bougher N.L."/>
            <person name="Buchanan P."/>
            <person name="Buyck B."/>
            <person name="Bense V."/>
            <person name="Catcheside P."/>
            <person name="Chovatia M."/>
            <person name="Cooper J."/>
            <person name="Damon W."/>
            <person name="Desjardin D."/>
            <person name="Finy P."/>
            <person name="Geml J."/>
            <person name="Haridas S."/>
            <person name="Hughes K."/>
            <person name="Justo A."/>
            <person name="Karasinski D."/>
            <person name="Kautmanova I."/>
            <person name="Kiss B."/>
            <person name="Kocsube S."/>
            <person name="Kotiranta H."/>
            <person name="LaButti K.M."/>
            <person name="Lechner B.E."/>
            <person name="Liimatainen K."/>
            <person name="Lipzen A."/>
            <person name="Lukacs Z."/>
            <person name="Mihaltcheva S."/>
            <person name="Morgado L.N."/>
            <person name="Niskanen T."/>
            <person name="Noordeloos M.E."/>
            <person name="Ohm R.A."/>
            <person name="Ortiz-Santana B."/>
            <person name="Ovrebo C."/>
            <person name="Racz N."/>
            <person name="Riley R."/>
            <person name="Savchenko A."/>
            <person name="Shiryaev A."/>
            <person name="Soop K."/>
            <person name="Spirin V."/>
            <person name="Szebenyi C."/>
            <person name="Tomsovsky M."/>
            <person name="Tulloss R.E."/>
            <person name="Uehling J."/>
            <person name="Grigoriev I.V."/>
            <person name="Vagvolgyi C."/>
            <person name="Papp T."/>
            <person name="Martin F.M."/>
            <person name="Miettinen O."/>
            <person name="Hibbett D.S."/>
            <person name="Nagy L.G."/>
        </authorList>
    </citation>
    <scope>NUCLEOTIDE SEQUENCE [LARGE SCALE GENOMIC DNA]</scope>
    <source>
        <strain evidence="2 3">CBS 962.96</strain>
    </source>
</reference>
<evidence type="ECO:0000313" key="2">
    <source>
        <dbReference type="EMBL" id="THU87508.1"/>
    </source>
</evidence>
<evidence type="ECO:0000313" key="3">
    <source>
        <dbReference type="Proteomes" id="UP000297245"/>
    </source>
</evidence>
<protein>
    <recommendedName>
        <fullName evidence="4">Transmembrane protein</fullName>
    </recommendedName>
</protein>
<feature type="transmembrane region" description="Helical" evidence="1">
    <location>
        <begin position="152"/>
        <end position="171"/>
    </location>
</feature>
<feature type="transmembrane region" description="Helical" evidence="1">
    <location>
        <begin position="125"/>
        <end position="145"/>
    </location>
</feature>
<dbReference type="AlphaFoldDB" id="A0A4S8LG70"/>
<keyword evidence="1" id="KW-0812">Transmembrane</keyword>
<keyword evidence="3" id="KW-1185">Reference proteome</keyword>
<name>A0A4S8LG70_DENBC</name>
<organism evidence="2 3">
    <name type="scientific">Dendrothele bispora (strain CBS 962.96)</name>
    <dbReference type="NCBI Taxonomy" id="1314807"/>
    <lineage>
        <taxon>Eukaryota</taxon>
        <taxon>Fungi</taxon>
        <taxon>Dikarya</taxon>
        <taxon>Basidiomycota</taxon>
        <taxon>Agaricomycotina</taxon>
        <taxon>Agaricomycetes</taxon>
        <taxon>Agaricomycetidae</taxon>
        <taxon>Agaricales</taxon>
        <taxon>Agaricales incertae sedis</taxon>
        <taxon>Dendrothele</taxon>
    </lineage>
</organism>
<gene>
    <name evidence="2" type="ORF">K435DRAFT_341534</name>
</gene>
<dbReference type="EMBL" id="ML179447">
    <property type="protein sequence ID" value="THU87508.1"/>
    <property type="molecule type" value="Genomic_DNA"/>
</dbReference>
<sequence>MSDRGMEKVGVGRERDPEVTDGRKFEFNARSFNQSQVQRSWGRERGYEPFFVSRFCKRTYSLCPILLNVYVHTCNDSSNSHRTPVFLLPTLQISIQFLGFLIYVFFAIFLSFLFCLDAFLSSELLQRLAIICYLFFSSSRLANLFSLLRRCLCICFQFLCPLLYIVCPLLALSRLTSRHYLRLRLRLRPVALDFCLPVTIFRFSIHFLSFVR</sequence>
<dbReference type="Proteomes" id="UP000297245">
    <property type="component" value="Unassembled WGS sequence"/>
</dbReference>
<evidence type="ECO:0008006" key="4">
    <source>
        <dbReference type="Google" id="ProtNLM"/>
    </source>
</evidence>
<feature type="transmembrane region" description="Helical" evidence="1">
    <location>
        <begin position="97"/>
        <end position="119"/>
    </location>
</feature>
<evidence type="ECO:0000256" key="1">
    <source>
        <dbReference type="SAM" id="Phobius"/>
    </source>
</evidence>